<organism evidence="2">
    <name type="scientific">Tanacetum cinerariifolium</name>
    <name type="common">Dalmatian daisy</name>
    <name type="synonym">Chrysanthemum cinerariifolium</name>
    <dbReference type="NCBI Taxonomy" id="118510"/>
    <lineage>
        <taxon>Eukaryota</taxon>
        <taxon>Viridiplantae</taxon>
        <taxon>Streptophyta</taxon>
        <taxon>Embryophyta</taxon>
        <taxon>Tracheophyta</taxon>
        <taxon>Spermatophyta</taxon>
        <taxon>Magnoliopsida</taxon>
        <taxon>eudicotyledons</taxon>
        <taxon>Gunneridae</taxon>
        <taxon>Pentapetalae</taxon>
        <taxon>asterids</taxon>
        <taxon>campanulids</taxon>
        <taxon>Asterales</taxon>
        <taxon>Asteraceae</taxon>
        <taxon>Asteroideae</taxon>
        <taxon>Anthemideae</taxon>
        <taxon>Anthemidinae</taxon>
        <taxon>Tanacetum</taxon>
    </lineage>
</organism>
<gene>
    <name evidence="2" type="ORF">Tci_063221</name>
</gene>
<dbReference type="EMBL" id="BKCJ010010363">
    <property type="protein sequence ID" value="GEU91243.1"/>
    <property type="molecule type" value="Genomic_DNA"/>
</dbReference>
<dbReference type="InterPro" id="IPR015410">
    <property type="entry name" value="DUF1985"/>
</dbReference>
<name>A0A6L2NYI2_TANCI</name>
<feature type="domain" description="DUF1985" evidence="1">
    <location>
        <begin position="17"/>
        <end position="130"/>
    </location>
</feature>
<dbReference type="PANTHER" id="PTHR48449">
    <property type="entry name" value="DUF1985 DOMAIN-CONTAINING PROTEIN"/>
    <property type="match status" value="1"/>
</dbReference>
<dbReference type="AlphaFoldDB" id="A0A6L2NYI2"/>
<dbReference type="PANTHER" id="PTHR48449:SF1">
    <property type="entry name" value="DUF1985 DOMAIN-CONTAINING PROTEIN"/>
    <property type="match status" value="1"/>
</dbReference>
<protein>
    <submittedName>
        <fullName evidence="2">Phospholipase-like protein</fullName>
    </submittedName>
</protein>
<sequence>RQIDDDENAPLNYYMNNDLHMQFGREEFCLVTGLRFGVENRKEYDTQENLPFRRRVFPSHLDGQPITGIDMVNAIAGPTFAELYDDDDVGLCCLGILQLVLLGAESRRNVPEWLLRIANDRVAWNKYPWSSYPTNEDDPTTYSIFGYTWAFKGGLSSFTGHANSSFFNMGTPSNFQTPMRSQPGLSDWQRQMLQQSANHYWQPSPQPGSFYSFDKVPSHIGRPNLQTTIETQHDIDGIVDQNIPNRGKKQQFPSKYLVTPFTVQPHTTMAPKQHVSKTKNKRKKANLSHLNLGGVLEGYNEEENNVTFLGSQFIGNILFYETWTLQR</sequence>
<comment type="caution">
    <text evidence="2">The sequence shown here is derived from an EMBL/GenBank/DDBJ whole genome shotgun (WGS) entry which is preliminary data.</text>
</comment>
<feature type="non-terminal residue" evidence="2">
    <location>
        <position position="1"/>
    </location>
</feature>
<dbReference type="Pfam" id="PF09331">
    <property type="entry name" value="DUF1985"/>
    <property type="match status" value="1"/>
</dbReference>
<accession>A0A6L2NYI2</accession>
<evidence type="ECO:0000259" key="1">
    <source>
        <dbReference type="Pfam" id="PF09331"/>
    </source>
</evidence>
<proteinExistence type="predicted"/>
<evidence type="ECO:0000313" key="2">
    <source>
        <dbReference type="EMBL" id="GEU91243.1"/>
    </source>
</evidence>
<reference evidence="2" key="1">
    <citation type="journal article" date="2019" name="Sci. Rep.">
        <title>Draft genome of Tanacetum cinerariifolium, the natural source of mosquito coil.</title>
        <authorList>
            <person name="Yamashiro T."/>
            <person name="Shiraishi A."/>
            <person name="Satake H."/>
            <person name="Nakayama K."/>
        </authorList>
    </citation>
    <scope>NUCLEOTIDE SEQUENCE</scope>
</reference>